<protein>
    <recommendedName>
        <fullName evidence="4">beta-glucosidase</fullName>
        <ecNumber evidence="4">3.2.1.21</ecNumber>
    </recommendedName>
    <alternativeName>
        <fullName evidence="13">Beta-D-glucoside glucohydrolase</fullName>
    </alternativeName>
    <alternativeName>
        <fullName evidence="11">Cellobiase</fullName>
    </alternativeName>
    <alternativeName>
        <fullName evidence="12">Gentiobiase</fullName>
    </alternativeName>
</protein>
<keyword evidence="5 17" id="KW-0378">Hydrolase</keyword>
<evidence type="ECO:0000259" key="16">
    <source>
        <dbReference type="SMART" id="SM01217"/>
    </source>
</evidence>
<gene>
    <name evidence="17" type="ORF">B0I71DRAFT_171650</name>
</gene>
<accession>A0A371C2V0</accession>
<organism evidence="17 18">
    <name type="scientific">Yarrowia lipolytica</name>
    <name type="common">Candida lipolytica</name>
    <dbReference type="NCBI Taxonomy" id="4952"/>
    <lineage>
        <taxon>Eukaryota</taxon>
        <taxon>Fungi</taxon>
        <taxon>Dikarya</taxon>
        <taxon>Ascomycota</taxon>
        <taxon>Saccharomycotina</taxon>
        <taxon>Dipodascomycetes</taxon>
        <taxon>Dipodascales</taxon>
        <taxon>Dipodascales incertae sedis</taxon>
        <taxon>Yarrowia</taxon>
    </lineage>
</organism>
<dbReference type="AlphaFoldDB" id="A0A371C2V0"/>
<evidence type="ECO:0000313" key="17">
    <source>
        <dbReference type="EMBL" id="RDW24621.1"/>
    </source>
</evidence>
<evidence type="ECO:0000256" key="5">
    <source>
        <dbReference type="ARBA" id="ARBA00022801"/>
    </source>
</evidence>
<evidence type="ECO:0000256" key="6">
    <source>
        <dbReference type="ARBA" id="ARBA00023001"/>
    </source>
</evidence>
<dbReference type="InterPro" id="IPR013783">
    <property type="entry name" value="Ig-like_fold"/>
</dbReference>
<keyword evidence="8" id="KW-0119">Carbohydrate metabolism</keyword>
<comment type="catalytic activity">
    <reaction evidence="1">
        <text>Hydrolysis of terminal, non-reducing beta-D-glucosyl residues with release of beta-D-glucose.</text>
        <dbReference type="EC" id="3.2.1.21"/>
    </reaction>
</comment>
<keyword evidence="15" id="KW-0732">Signal</keyword>
<dbReference type="InterPro" id="IPR036962">
    <property type="entry name" value="Glyco_hydro_3_N_sf"/>
</dbReference>
<feature type="signal peptide" evidence="15">
    <location>
        <begin position="1"/>
        <end position="16"/>
    </location>
</feature>
<dbReference type="PANTHER" id="PTHR42715">
    <property type="entry name" value="BETA-GLUCOSIDASE"/>
    <property type="match status" value="1"/>
</dbReference>
<dbReference type="InterPro" id="IPR050288">
    <property type="entry name" value="Cellulose_deg_GH3"/>
</dbReference>
<feature type="compositionally biased region" description="Polar residues" evidence="14">
    <location>
        <begin position="720"/>
        <end position="729"/>
    </location>
</feature>
<evidence type="ECO:0000256" key="13">
    <source>
        <dbReference type="ARBA" id="ARBA00032594"/>
    </source>
</evidence>
<evidence type="ECO:0000256" key="9">
    <source>
        <dbReference type="ARBA" id="ARBA00023295"/>
    </source>
</evidence>
<sequence>MIAKIPLLPFVVGALAVSNSTDSTLTDSTLTNSTLTNSTLTNSTLTNFTNSTHVPFTSPDFYPTPEIGTLDADKRWRAALNESLEILSQLTLVEKVNITTGLGWGGGTCVGNTGGVPRLGLKGLCLQDGPLGIAQTDYVTVFPCGIAMAATFDRNLVHQRGTAIGQEAKAKGVDVHLGPVVGPLGRHATGGRNWEGFSPDPYLAGKLVSEAIRGIQSENVMATVKHFIGNEQEHYRLYSEWARFGFDNLTTSVSSNIDDRTMHEAYLWPFADAVKAGVASVMCSYQQINGSSGCQNSATLNGKLKSELGFQGFVVSDWQAQLSGVSNALAGLDMSMPGNDVDGNIFWGPDLTKMVANGTLPESRLDDMVLRILTATIYTGIDEREPTFSAFTTETFGNPNPVLMFNINYTSTLVNLHLDTRTAFSSRVALEGAEAAAVLLKNDGILPLQGPENVGVFGVGSQIGPKGAYCGFSMQCSDGALIEGWGSGTANPTEYTSPYEALRQRANQAGGHVIGTTESWNMTLPLIMADNSDVNIIYVLSNSGEGGSTVLDNMGDRNNVSLWHNGDELITTLANSSRNNIVVVTTVGQVDLEPWISHPNVSAVVLTGPAGAYGGKAMAEVLYGDVNPSGKLPYTIAKDPQDYIPVVVDIPEDGAPQAYFDEGVYMDYKMFDKLNKTVRFEFGYGLSYSDFEFGDLDVVVDEFISELLPSPPRPIIVDKPSSTSSNSSHGDLKAPKGFKPIRGVVYPWIDVNSLTAGEALSGVSPALATLLGLGKPDTCAVPAKHETGDDDKDSKSDNKTKRDTESDAADDEIETVSTSNETAVETTIGMKNTSEPFHFANGTGTSTNAAGGVGGNPSLWKTVATVSHTIRNLGPYPGAAVTQMYIAFPQDDIDSPLIQLRGFDKTRVLDVGELETNSYDILWRDLAVWDVVIQSWRVQRGEYKIYVGNSSRDFVLIESFTLQ</sequence>
<dbReference type="Gene3D" id="3.40.50.1700">
    <property type="entry name" value="Glycoside hydrolase family 3 C-terminal domain"/>
    <property type="match status" value="1"/>
</dbReference>
<evidence type="ECO:0000256" key="4">
    <source>
        <dbReference type="ARBA" id="ARBA00012744"/>
    </source>
</evidence>
<dbReference type="Gene3D" id="3.20.20.300">
    <property type="entry name" value="Glycoside hydrolase, family 3, N-terminal domain"/>
    <property type="match status" value="1"/>
</dbReference>
<keyword evidence="9" id="KW-0326">Glycosidase</keyword>
<dbReference type="PANTHER" id="PTHR42715:SF2">
    <property type="entry name" value="BETA-GLUCOSIDASE F-RELATED"/>
    <property type="match status" value="1"/>
</dbReference>
<dbReference type="Pfam" id="PF14310">
    <property type="entry name" value="Fn3-like"/>
    <property type="match status" value="1"/>
</dbReference>
<dbReference type="VEuPathDB" id="FungiDB:YALI1_D22997g"/>
<dbReference type="Gene3D" id="2.60.40.10">
    <property type="entry name" value="Immunoglobulins"/>
    <property type="match status" value="1"/>
</dbReference>
<comment type="pathway">
    <text evidence="2">Glycan metabolism; cellulose degradation.</text>
</comment>
<evidence type="ECO:0000256" key="10">
    <source>
        <dbReference type="ARBA" id="ARBA00023326"/>
    </source>
</evidence>
<keyword evidence="6" id="KW-0136">Cellulose degradation</keyword>
<dbReference type="SMART" id="SM01217">
    <property type="entry name" value="Fn3_like"/>
    <property type="match status" value="1"/>
</dbReference>
<dbReference type="Pfam" id="PF01915">
    <property type="entry name" value="Glyco_hydro_3_C"/>
    <property type="match status" value="1"/>
</dbReference>
<feature type="domain" description="Fibronectin type III-like" evidence="16">
    <location>
        <begin position="880"/>
        <end position="951"/>
    </location>
</feature>
<dbReference type="Proteomes" id="UP000256601">
    <property type="component" value="Unassembled WGS sequence"/>
</dbReference>
<reference evidence="17 18" key="1">
    <citation type="submission" date="2018-07" db="EMBL/GenBank/DDBJ databases">
        <title>Draft Genome Assemblies for Five Robust Yarrowia lipolytica Strains Exhibiting High Lipid Production and Pentose Sugar Utilization and Sugar Alcohol Secretion from Undetoxified Lignocellulosic Biomass Hydrolysates.</title>
        <authorList>
            <consortium name="DOE Joint Genome Institute"/>
            <person name="Walker C."/>
            <person name="Ryu S."/>
            <person name="Na H."/>
            <person name="Zane M."/>
            <person name="LaButti K."/>
            <person name="Lipzen A."/>
            <person name="Haridas S."/>
            <person name="Barry K."/>
            <person name="Grigoriev I.V."/>
            <person name="Quarterman J."/>
            <person name="Slininger P."/>
            <person name="Dien B."/>
            <person name="Trinh C.T."/>
        </authorList>
    </citation>
    <scope>NUCLEOTIDE SEQUENCE [LARGE SCALE GENOMIC DNA]</scope>
    <source>
        <strain evidence="17 18">YB392</strain>
    </source>
</reference>
<keyword evidence="10" id="KW-0624">Polysaccharide degradation</keyword>
<keyword evidence="7" id="KW-0325">Glycoprotein</keyword>
<evidence type="ECO:0000256" key="2">
    <source>
        <dbReference type="ARBA" id="ARBA00004987"/>
    </source>
</evidence>
<dbReference type="SUPFAM" id="SSF52279">
    <property type="entry name" value="Beta-D-glucan exohydrolase, C-terminal domain"/>
    <property type="match status" value="1"/>
</dbReference>
<feature type="chain" id="PRO_5016886347" description="beta-glucosidase" evidence="15">
    <location>
        <begin position="17"/>
        <end position="963"/>
    </location>
</feature>
<evidence type="ECO:0000256" key="14">
    <source>
        <dbReference type="SAM" id="MobiDB-lite"/>
    </source>
</evidence>
<evidence type="ECO:0000256" key="7">
    <source>
        <dbReference type="ARBA" id="ARBA00023180"/>
    </source>
</evidence>
<evidence type="ECO:0000256" key="3">
    <source>
        <dbReference type="ARBA" id="ARBA00005336"/>
    </source>
</evidence>
<dbReference type="SUPFAM" id="SSF51445">
    <property type="entry name" value="(Trans)glycosidases"/>
    <property type="match status" value="1"/>
</dbReference>
<feature type="region of interest" description="Disordered" evidence="14">
    <location>
        <begin position="714"/>
        <end position="734"/>
    </location>
</feature>
<dbReference type="InterPro" id="IPR017853">
    <property type="entry name" value="GH"/>
</dbReference>
<feature type="region of interest" description="Disordered" evidence="14">
    <location>
        <begin position="781"/>
        <end position="822"/>
    </location>
</feature>
<dbReference type="GO" id="GO:0030245">
    <property type="term" value="P:cellulose catabolic process"/>
    <property type="evidence" value="ECO:0007669"/>
    <property type="project" value="UniProtKB-KW"/>
</dbReference>
<dbReference type="EMBL" id="KZ859026">
    <property type="protein sequence ID" value="RDW24621.1"/>
    <property type="molecule type" value="Genomic_DNA"/>
</dbReference>
<name>A0A371C2V0_YARLL</name>
<proteinExistence type="inferred from homology"/>
<evidence type="ECO:0000256" key="1">
    <source>
        <dbReference type="ARBA" id="ARBA00000448"/>
    </source>
</evidence>
<dbReference type="GO" id="GO:0008422">
    <property type="term" value="F:beta-glucosidase activity"/>
    <property type="evidence" value="ECO:0007669"/>
    <property type="project" value="UniProtKB-EC"/>
</dbReference>
<dbReference type="InterPro" id="IPR026891">
    <property type="entry name" value="Fn3-like"/>
</dbReference>
<dbReference type="Pfam" id="PF00933">
    <property type="entry name" value="Glyco_hydro_3"/>
    <property type="match status" value="1"/>
</dbReference>
<dbReference type="VEuPathDB" id="FungiDB:YALI0_D18381g"/>
<evidence type="ECO:0000256" key="15">
    <source>
        <dbReference type="SAM" id="SignalP"/>
    </source>
</evidence>
<feature type="compositionally biased region" description="Basic and acidic residues" evidence="14">
    <location>
        <begin position="783"/>
        <end position="805"/>
    </location>
</feature>
<dbReference type="FunFam" id="3.20.20.300:FF:000002">
    <property type="entry name" value="Probable beta-glucosidase"/>
    <property type="match status" value="1"/>
</dbReference>
<dbReference type="InterPro" id="IPR002772">
    <property type="entry name" value="Glyco_hydro_3_C"/>
</dbReference>
<evidence type="ECO:0000256" key="12">
    <source>
        <dbReference type="ARBA" id="ARBA00032194"/>
    </source>
</evidence>
<comment type="similarity">
    <text evidence="3">Belongs to the glycosyl hydrolase 3 family.</text>
</comment>
<evidence type="ECO:0000256" key="8">
    <source>
        <dbReference type="ARBA" id="ARBA00023277"/>
    </source>
</evidence>
<dbReference type="PRINTS" id="PR00133">
    <property type="entry name" value="GLHYDRLASE3"/>
</dbReference>
<dbReference type="EC" id="3.2.1.21" evidence="4"/>
<dbReference type="InterPro" id="IPR001764">
    <property type="entry name" value="Glyco_hydro_3_N"/>
</dbReference>
<evidence type="ECO:0000313" key="18">
    <source>
        <dbReference type="Proteomes" id="UP000256601"/>
    </source>
</evidence>
<evidence type="ECO:0000256" key="11">
    <source>
        <dbReference type="ARBA" id="ARBA00031448"/>
    </source>
</evidence>
<dbReference type="InterPro" id="IPR036881">
    <property type="entry name" value="Glyco_hydro_3_C_sf"/>
</dbReference>
<dbReference type="FunFam" id="3.40.50.1700:FF:000003">
    <property type="entry name" value="Probable beta-glucosidase"/>
    <property type="match status" value="1"/>
</dbReference>